<accession>A0AAV5RH38</accession>
<evidence type="ECO:0008006" key="3">
    <source>
        <dbReference type="Google" id="ProtNLM"/>
    </source>
</evidence>
<dbReference type="PANTHER" id="PTHR12403">
    <property type="entry name" value="TRAFFICKING PROTEIN PARTICLE COMPLEX SUBUNIT 2"/>
    <property type="match status" value="1"/>
</dbReference>
<dbReference type="SUPFAM" id="SSF64356">
    <property type="entry name" value="SNARE-like"/>
    <property type="match status" value="1"/>
</dbReference>
<keyword evidence="2" id="KW-1185">Reference proteome</keyword>
<dbReference type="EMBL" id="BTGC01000003">
    <property type="protein sequence ID" value="GMM50845.1"/>
    <property type="molecule type" value="Genomic_DNA"/>
</dbReference>
<dbReference type="AlphaFoldDB" id="A0AAV5RH38"/>
<dbReference type="InterPro" id="IPR011012">
    <property type="entry name" value="Longin-like_dom_sf"/>
</dbReference>
<dbReference type="Gene3D" id="3.30.450.70">
    <property type="match status" value="1"/>
</dbReference>
<reference evidence="1 2" key="1">
    <citation type="journal article" date="2023" name="Elife">
        <title>Identification of key yeast species and microbe-microbe interactions impacting larval growth of Drosophila in the wild.</title>
        <authorList>
            <person name="Mure A."/>
            <person name="Sugiura Y."/>
            <person name="Maeda R."/>
            <person name="Honda K."/>
            <person name="Sakurai N."/>
            <person name="Takahashi Y."/>
            <person name="Watada M."/>
            <person name="Katoh T."/>
            <person name="Gotoh A."/>
            <person name="Gotoh Y."/>
            <person name="Taniguchi I."/>
            <person name="Nakamura K."/>
            <person name="Hayashi T."/>
            <person name="Katayama T."/>
            <person name="Uemura T."/>
            <person name="Hattori Y."/>
        </authorList>
    </citation>
    <scope>NUCLEOTIDE SEQUENCE [LARGE SCALE GENOMIC DNA]</scope>
    <source>
        <strain evidence="1 2">SB-73</strain>
    </source>
</reference>
<dbReference type="InterPro" id="IPR006722">
    <property type="entry name" value="Sedlin"/>
</dbReference>
<organism evidence="1 2">
    <name type="scientific">Starmerella bacillaris</name>
    <name type="common">Yeast</name>
    <name type="synonym">Candida zemplinina</name>
    <dbReference type="NCBI Taxonomy" id="1247836"/>
    <lineage>
        <taxon>Eukaryota</taxon>
        <taxon>Fungi</taxon>
        <taxon>Dikarya</taxon>
        <taxon>Ascomycota</taxon>
        <taxon>Saccharomycotina</taxon>
        <taxon>Dipodascomycetes</taxon>
        <taxon>Dipodascales</taxon>
        <taxon>Trichomonascaceae</taxon>
        <taxon>Starmerella</taxon>
    </lineage>
</organism>
<proteinExistence type="predicted"/>
<dbReference type="Pfam" id="PF04628">
    <property type="entry name" value="Sedlin_N"/>
    <property type="match status" value="1"/>
</dbReference>
<sequence>MSVRFVAIVSPQSKPIYFKSAPDTPEQISLNHEFIAEMSLDFIEKQGQRLNDKTNQLELLVIHDGITVYGMTDNTQTKYIIGVKSMKETPQLQELMGILSRAFVEYQINPFKKEGAIRSTAFDNKIKSIFDA</sequence>
<dbReference type="GO" id="GO:0005737">
    <property type="term" value="C:cytoplasm"/>
    <property type="evidence" value="ECO:0007669"/>
    <property type="project" value="GOC"/>
</dbReference>
<protein>
    <recommendedName>
        <fullName evidence="3">Trafficking protein particle complex subunit 2-like protein</fullName>
    </recommendedName>
</protein>
<name>A0AAV5RH38_STABA</name>
<evidence type="ECO:0000313" key="2">
    <source>
        <dbReference type="Proteomes" id="UP001362899"/>
    </source>
</evidence>
<gene>
    <name evidence="1" type="ORF">DASB73_018030</name>
</gene>
<evidence type="ECO:0000313" key="1">
    <source>
        <dbReference type="EMBL" id="GMM50845.1"/>
    </source>
</evidence>
<dbReference type="GO" id="GO:0006888">
    <property type="term" value="P:endoplasmic reticulum to Golgi vesicle-mediated transport"/>
    <property type="evidence" value="ECO:0007669"/>
    <property type="project" value="InterPro"/>
</dbReference>
<dbReference type="Proteomes" id="UP001362899">
    <property type="component" value="Unassembled WGS sequence"/>
</dbReference>
<comment type="caution">
    <text evidence="1">The sequence shown here is derived from an EMBL/GenBank/DDBJ whole genome shotgun (WGS) entry which is preliminary data.</text>
</comment>